<proteinExistence type="predicted"/>
<accession>A0A0C4DKF4</accession>
<evidence type="ECO:0000256" key="2">
    <source>
        <dbReference type="SAM" id="Phobius"/>
    </source>
</evidence>
<dbReference type="EnsemblFungi" id="MAPG_00225T0">
    <property type="protein sequence ID" value="MAPG_00225T0"/>
    <property type="gene ID" value="MAPG_00225"/>
</dbReference>
<keyword evidence="5" id="KW-1185">Reference proteome</keyword>
<keyword evidence="2" id="KW-1133">Transmembrane helix</keyword>
<reference evidence="5" key="1">
    <citation type="submission" date="2010-05" db="EMBL/GenBank/DDBJ databases">
        <title>The genome sequence of Magnaporthe poae strain ATCC 64411.</title>
        <authorList>
            <person name="Ma L.-J."/>
            <person name="Dead R."/>
            <person name="Young S."/>
            <person name="Zeng Q."/>
            <person name="Koehrsen M."/>
            <person name="Alvarado L."/>
            <person name="Berlin A."/>
            <person name="Chapman S.B."/>
            <person name="Chen Z."/>
            <person name="Freedman E."/>
            <person name="Gellesch M."/>
            <person name="Goldberg J."/>
            <person name="Griggs A."/>
            <person name="Gujja S."/>
            <person name="Heilman E.R."/>
            <person name="Heiman D."/>
            <person name="Hepburn T."/>
            <person name="Howarth C."/>
            <person name="Jen D."/>
            <person name="Larson L."/>
            <person name="Mehta T."/>
            <person name="Neiman D."/>
            <person name="Pearson M."/>
            <person name="Roberts A."/>
            <person name="Saif S."/>
            <person name="Shea T."/>
            <person name="Shenoy N."/>
            <person name="Sisk P."/>
            <person name="Stolte C."/>
            <person name="Sykes S."/>
            <person name="Walk T."/>
            <person name="White J."/>
            <person name="Yandava C."/>
            <person name="Haas B."/>
            <person name="Nusbaum C."/>
            <person name="Birren B."/>
        </authorList>
    </citation>
    <scope>NUCLEOTIDE SEQUENCE [LARGE SCALE GENOMIC DNA]</scope>
    <source>
        <strain evidence="5">ATCC 64411 / 73-15</strain>
    </source>
</reference>
<gene>
    <name evidence="3" type="ORF">MAPG_00225</name>
</gene>
<sequence>MAYGLEGKPLERRLLPSRDPADPQPAEHRRRQDGSSRNNATSTNAAPVGIIVGGVVGSLAVLAILGFAVFFVWYRGRKQLKQEELRLRYQSRSNSLTAAAAVASWPPSSLDSASALSSGPGRMHDPMPKYWGPWSINTGPPGPGSDRGSYVPPPLSPLGAASSHP</sequence>
<feature type="region of interest" description="Disordered" evidence="1">
    <location>
        <begin position="132"/>
        <end position="165"/>
    </location>
</feature>
<evidence type="ECO:0000313" key="4">
    <source>
        <dbReference type="EnsemblFungi" id="MAPG_00225T0"/>
    </source>
</evidence>
<dbReference type="OrthoDB" id="10600463at2759"/>
<reference evidence="4" key="5">
    <citation type="submission" date="2015-06" db="UniProtKB">
        <authorList>
            <consortium name="EnsemblFungi"/>
        </authorList>
    </citation>
    <scope>IDENTIFICATION</scope>
    <source>
        <strain evidence="4">ATCC 64411</strain>
    </source>
</reference>
<reference evidence="3" key="3">
    <citation type="submission" date="2011-03" db="EMBL/GenBank/DDBJ databases">
        <title>Annotation of Magnaporthe poae ATCC 64411.</title>
        <authorList>
            <person name="Ma L.-J."/>
            <person name="Dead R."/>
            <person name="Young S.K."/>
            <person name="Zeng Q."/>
            <person name="Gargeya S."/>
            <person name="Fitzgerald M."/>
            <person name="Haas B."/>
            <person name="Abouelleil A."/>
            <person name="Alvarado L."/>
            <person name="Arachchi H.M."/>
            <person name="Berlin A."/>
            <person name="Brown A."/>
            <person name="Chapman S.B."/>
            <person name="Chen Z."/>
            <person name="Dunbar C."/>
            <person name="Freedman E."/>
            <person name="Gearin G."/>
            <person name="Gellesch M."/>
            <person name="Goldberg J."/>
            <person name="Griggs A."/>
            <person name="Gujja S."/>
            <person name="Heiman D."/>
            <person name="Howarth C."/>
            <person name="Larson L."/>
            <person name="Lui A."/>
            <person name="MacDonald P.J.P."/>
            <person name="Mehta T."/>
            <person name="Montmayeur A."/>
            <person name="Murphy C."/>
            <person name="Neiman D."/>
            <person name="Pearson M."/>
            <person name="Priest M."/>
            <person name="Roberts A."/>
            <person name="Saif S."/>
            <person name="Shea T."/>
            <person name="Shenoy N."/>
            <person name="Sisk P."/>
            <person name="Stolte C."/>
            <person name="Sykes S."/>
            <person name="Yandava C."/>
            <person name="Wortman J."/>
            <person name="Nusbaum C."/>
            <person name="Birren B."/>
        </authorList>
    </citation>
    <scope>NUCLEOTIDE SEQUENCE</scope>
    <source>
        <strain evidence="3">ATCC 64411</strain>
    </source>
</reference>
<reference evidence="3" key="2">
    <citation type="submission" date="2010-05" db="EMBL/GenBank/DDBJ databases">
        <title>The Genome Sequence of Magnaporthe poae strain ATCC 64411.</title>
        <authorList>
            <consortium name="The Broad Institute Genome Sequencing Platform"/>
            <consortium name="Broad Institute Genome Sequencing Center for Infectious Disease"/>
            <person name="Ma L.-J."/>
            <person name="Dead R."/>
            <person name="Young S."/>
            <person name="Zeng Q."/>
            <person name="Koehrsen M."/>
            <person name="Alvarado L."/>
            <person name="Berlin A."/>
            <person name="Chapman S.B."/>
            <person name="Chen Z."/>
            <person name="Freedman E."/>
            <person name="Gellesch M."/>
            <person name="Goldberg J."/>
            <person name="Griggs A."/>
            <person name="Gujja S."/>
            <person name="Heilman E.R."/>
            <person name="Heiman D."/>
            <person name="Hepburn T."/>
            <person name="Howarth C."/>
            <person name="Jen D."/>
            <person name="Larson L."/>
            <person name="Mehta T."/>
            <person name="Neiman D."/>
            <person name="Pearson M."/>
            <person name="Roberts A."/>
            <person name="Saif S."/>
            <person name="Shea T."/>
            <person name="Shenoy N."/>
            <person name="Sisk P."/>
            <person name="Stolte C."/>
            <person name="Sykes S."/>
            <person name="Walk T."/>
            <person name="White J."/>
            <person name="Yandava C."/>
            <person name="Haas B."/>
            <person name="Nusbaum C."/>
            <person name="Birren B."/>
        </authorList>
    </citation>
    <scope>NUCLEOTIDE SEQUENCE</scope>
    <source>
        <strain evidence="3">ATCC 64411</strain>
    </source>
</reference>
<evidence type="ECO:0000313" key="5">
    <source>
        <dbReference type="Proteomes" id="UP000011715"/>
    </source>
</evidence>
<dbReference type="AlphaFoldDB" id="A0A0C4DKF4"/>
<keyword evidence="2" id="KW-0472">Membrane</keyword>
<feature type="compositionally biased region" description="Basic and acidic residues" evidence="1">
    <location>
        <begin position="8"/>
        <end position="34"/>
    </location>
</feature>
<dbReference type="EMBL" id="GL876966">
    <property type="protein sequence ID" value="KLU81130.1"/>
    <property type="molecule type" value="Genomic_DNA"/>
</dbReference>
<evidence type="ECO:0000256" key="1">
    <source>
        <dbReference type="SAM" id="MobiDB-lite"/>
    </source>
</evidence>
<feature type="region of interest" description="Disordered" evidence="1">
    <location>
        <begin position="1"/>
        <end position="43"/>
    </location>
</feature>
<protein>
    <submittedName>
        <fullName evidence="3 4">Uncharacterized protein</fullName>
    </submittedName>
</protein>
<reference evidence="4" key="4">
    <citation type="journal article" date="2015" name="G3 (Bethesda)">
        <title>Genome sequences of three phytopathogenic species of the Magnaporthaceae family of fungi.</title>
        <authorList>
            <person name="Okagaki L.H."/>
            <person name="Nunes C.C."/>
            <person name="Sailsbery J."/>
            <person name="Clay B."/>
            <person name="Brown D."/>
            <person name="John T."/>
            <person name="Oh Y."/>
            <person name="Young N."/>
            <person name="Fitzgerald M."/>
            <person name="Haas B.J."/>
            <person name="Zeng Q."/>
            <person name="Young S."/>
            <person name="Adiconis X."/>
            <person name="Fan L."/>
            <person name="Levin J.Z."/>
            <person name="Mitchell T.K."/>
            <person name="Okubara P.A."/>
            <person name="Farman M.L."/>
            <person name="Kohn L.M."/>
            <person name="Birren B."/>
            <person name="Ma L.-J."/>
            <person name="Dean R.A."/>
        </authorList>
    </citation>
    <scope>NUCLEOTIDE SEQUENCE</scope>
    <source>
        <strain evidence="4">ATCC 64411 / 73-15</strain>
    </source>
</reference>
<evidence type="ECO:0000313" key="3">
    <source>
        <dbReference type="EMBL" id="KLU81130.1"/>
    </source>
</evidence>
<dbReference type="EMBL" id="ADBL01000050">
    <property type="status" value="NOT_ANNOTATED_CDS"/>
    <property type="molecule type" value="Genomic_DNA"/>
</dbReference>
<dbReference type="Proteomes" id="UP000011715">
    <property type="component" value="Unassembled WGS sequence"/>
</dbReference>
<name>A0A0C4DKF4_MAGP6</name>
<organism evidence="4 5">
    <name type="scientific">Magnaporthiopsis poae (strain ATCC 64411 / 73-15)</name>
    <name type="common">Kentucky bluegrass fungus</name>
    <name type="synonym">Magnaporthe poae</name>
    <dbReference type="NCBI Taxonomy" id="644358"/>
    <lineage>
        <taxon>Eukaryota</taxon>
        <taxon>Fungi</taxon>
        <taxon>Dikarya</taxon>
        <taxon>Ascomycota</taxon>
        <taxon>Pezizomycotina</taxon>
        <taxon>Sordariomycetes</taxon>
        <taxon>Sordariomycetidae</taxon>
        <taxon>Magnaporthales</taxon>
        <taxon>Magnaporthaceae</taxon>
        <taxon>Magnaporthiopsis</taxon>
    </lineage>
</organism>
<dbReference type="VEuPathDB" id="FungiDB:MAPG_00225"/>
<feature type="transmembrane region" description="Helical" evidence="2">
    <location>
        <begin position="48"/>
        <end position="74"/>
    </location>
</feature>
<dbReference type="eggNOG" id="ENOG502RN6A">
    <property type="taxonomic scope" value="Eukaryota"/>
</dbReference>
<keyword evidence="2" id="KW-0812">Transmembrane</keyword>